<keyword evidence="2" id="KW-0812">Transmembrane</keyword>
<feature type="compositionally biased region" description="Polar residues" evidence="1">
    <location>
        <begin position="169"/>
        <end position="180"/>
    </location>
</feature>
<keyword evidence="4" id="KW-1185">Reference proteome</keyword>
<evidence type="ECO:0000256" key="2">
    <source>
        <dbReference type="SAM" id="Phobius"/>
    </source>
</evidence>
<feature type="region of interest" description="Disordered" evidence="1">
    <location>
        <begin position="272"/>
        <end position="344"/>
    </location>
</feature>
<feature type="compositionally biased region" description="Gly residues" evidence="1">
    <location>
        <begin position="273"/>
        <end position="307"/>
    </location>
</feature>
<dbReference type="EMBL" id="VMNX01000103">
    <property type="protein sequence ID" value="MPY51625.1"/>
    <property type="molecule type" value="Genomic_DNA"/>
</dbReference>
<feature type="compositionally biased region" description="Gly residues" evidence="1">
    <location>
        <begin position="316"/>
        <end position="344"/>
    </location>
</feature>
<reference evidence="3 4" key="1">
    <citation type="submission" date="2019-09" db="EMBL/GenBank/DDBJ databases">
        <authorList>
            <person name="Duangmal K."/>
            <person name="Teo W.F.A."/>
            <person name="Lipun K."/>
        </authorList>
    </citation>
    <scope>NUCLEOTIDE SEQUENCE [LARGE SCALE GENOMIC DNA]</scope>
    <source>
        <strain evidence="3 4">K1PN6</strain>
    </source>
</reference>
<feature type="region of interest" description="Disordered" evidence="1">
    <location>
        <begin position="137"/>
        <end position="237"/>
    </location>
</feature>
<dbReference type="AlphaFoldDB" id="A0A5N8WZL3"/>
<evidence type="ECO:0008006" key="5">
    <source>
        <dbReference type="Google" id="ProtNLM"/>
    </source>
</evidence>
<dbReference type="Proteomes" id="UP000373149">
    <property type="component" value="Unassembled WGS sequence"/>
</dbReference>
<feature type="compositionally biased region" description="Basic and acidic residues" evidence="1">
    <location>
        <begin position="100"/>
        <end position="109"/>
    </location>
</feature>
<evidence type="ECO:0000313" key="3">
    <source>
        <dbReference type="EMBL" id="MPY51625.1"/>
    </source>
</evidence>
<evidence type="ECO:0000256" key="1">
    <source>
        <dbReference type="SAM" id="MobiDB-lite"/>
    </source>
</evidence>
<evidence type="ECO:0000313" key="4">
    <source>
        <dbReference type="Proteomes" id="UP000373149"/>
    </source>
</evidence>
<comment type="caution">
    <text evidence="3">The sequence shown here is derived from an EMBL/GenBank/DDBJ whole genome shotgun (WGS) entry which is preliminary data.</text>
</comment>
<sequence length="344" mass="34650">MADEQYKWLDRDAAESLLRGEPLEAVDADTRAAVGRLTGALDALTADLPAADAELPGEEAALAAFRKVRAERDGEDTTLSSRSRTDATEGSADAGLVRFGRPEPDERRPRWGRPVRFAMAAALAAGMLGGVAVAAGTGVLPTPFRDDRPEPASTVSAPAPPDRPFVSPSPESTANGSSGEPSPGDGTGRANPGGARNDSAQGGDRSQQPGSKNSKNSGKDWQGTGRGWYGGALSACRDVRDGKKLGFGRMRNLEDAAGGKSKVNKYCAAILGSQGGRTGTGSSGKAGTTGNGGTGSGQGNNGQGNNGRGNDDQGNNGQGNNGQGNNGQGNGAGGKGGNGQGDDD</sequence>
<feature type="transmembrane region" description="Helical" evidence="2">
    <location>
        <begin position="117"/>
        <end position="140"/>
    </location>
</feature>
<gene>
    <name evidence="3" type="ORF">FPZ41_24900</name>
</gene>
<keyword evidence="2" id="KW-1133">Transmembrane helix</keyword>
<keyword evidence="2" id="KW-0472">Membrane</keyword>
<dbReference type="RefSeq" id="WP_152865946.1">
    <property type="nucleotide sequence ID" value="NZ_VMNX01000103.1"/>
</dbReference>
<name>A0A5N8WZL3_9ACTN</name>
<feature type="region of interest" description="Disordered" evidence="1">
    <location>
        <begin position="69"/>
        <end position="113"/>
    </location>
</feature>
<organism evidence="3 4">
    <name type="scientific">Streptomyces acidicola</name>
    <dbReference type="NCBI Taxonomy" id="2596892"/>
    <lineage>
        <taxon>Bacteria</taxon>
        <taxon>Bacillati</taxon>
        <taxon>Actinomycetota</taxon>
        <taxon>Actinomycetes</taxon>
        <taxon>Kitasatosporales</taxon>
        <taxon>Streptomycetaceae</taxon>
        <taxon>Streptomyces</taxon>
    </lineage>
</organism>
<feature type="compositionally biased region" description="Polar residues" evidence="1">
    <location>
        <begin position="198"/>
        <end position="216"/>
    </location>
</feature>
<accession>A0A5N8WZL3</accession>
<proteinExistence type="predicted"/>
<protein>
    <recommendedName>
        <fullName evidence="5">Extensin</fullName>
    </recommendedName>
</protein>